<feature type="transmembrane region" description="Helical" evidence="1">
    <location>
        <begin position="69"/>
        <end position="88"/>
    </location>
</feature>
<evidence type="ECO:0000256" key="1">
    <source>
        <dbReference type="SAM" id="Phobius"/>
    </source>
</evidence>
<protein>
    <recommendedName>
        <fullName evidence="4">DUF4345 domain-containing protein</fullName>
    </recommendedName>
</protein>
<keyword evidence="1" id="KW-0472">Membrane</keyword>
<feature type="transmembrane region" description="Helical" evidence="1">
    <location>
        <begin position="94"/>
        <end position="117"/>
    </location>
</feature>
<sequence>MTAILILNALLALGAGAAGVLGVARPTLAIGPAAAVTPGVTYFAQMYAVRAVPLSAMALVLFATRPEGVALTALLVLLGLVQAGDGVIGFRRRIWGMTVASTVGATVHLASAVYLAVA</sequence>
<keyword evidence="1" id="KW-1133">Transmembrane helix</keyword>
<feature type="transmembrane region" description="Helical" evidence="1">
    <location>
        <begin position="42"/>
        <end position="62"/>
    </location>
</feature>
<dbReference type="RefSeq" id="WP_253756537.1">
    <property type="nucleotide sequence ID" value="NZ_JAMZDZ010000001.1"/>
</dbReference>
<keyword evidence="3" id="KW-1185">Reference proteome</keyword>
<proteinExistence type="predicted"/>
<gene>
    <name evidence="2" type="ORF">ACFOZ4_32340</name>
</gene>
<keyword evidence="1" id="KW-0812">Transmembrane</keyword>
<evidence type="ECO:0000313" key="3">
    <source>
        <dbReference type="Proteomes" id="UP001595816"/>
    </source>
</evidence>
<reference evidence="3" key="1">
    <citation type="journal article" date="2019" name="Int. J. Syst. Evol. Microbiol.">
        <title>The Global Catalogue of Microorganisms (GCM) 10K type strain sequencing project: providing services to taxonomists for standard genome sequencing and annotation.</title>
        <authorList>
            <consortium name="The Broad Institute Genomics Platform"/>
            <consortium name="The Broad Institute Genome Sequencing Center for Infectious Disease"/>
            <person name="Wu L."/>
            <person name="Ma J."/>
        </authorList>
    </citation>
    <scope>NUCLEOTIDE SEQUENCE [LARGE SCALE GENOMIC DNA]</scope>
    <source>
        <strain evidence="3">CGMCC 4.7289</strain>
    </source>
</reference>
<name>A0ABV8LX40_9ACTN</name>
<evidence type="ECO:0000313" key="2">
    <source>
        <dbReference type="EMBL" id="MFC4135325.1"/>
    </source>
</evidence>
<evidence type="ECO:0008006" key="4">
    <source>
        <dbReference type="Google" id="ProtNLM"/>
    </source>
</evidence>
<dbReference type="Proteomes" id="UP001595816">
    <property type="component" value="Unassembled WGS sequence"/>
</dbReference>
<organism evidence="2 3">
    <name type="scientific">Hamadaea flava</name>
    <dbReference type="NCBI Taxonomy" id="1742688"/>
    <lineage>
        <taxon>Bacteria</taxon>
        <taxon>Bacillati</taxon>
        <taxon>Actinomycetota</taxon>
        <taxon>Actinomycetes</taxon>
        <taxon>Micromonosporales</taxon>
        <taxon>Micromonosporaceae</taxon>
        <taxon>Hamadaea</taxon>
    </lineage>
</organism>
<comment type="caution">
    <text evidence="2">The sequence shown here is derived from an EMBL/GenBank/DDBJ whole genome shotgun (WGS) entry which is preliminary data.</text>
</comment>
<dbReference type="EMBL" id="JBHSAY010000021">
    <property type="protein sequence ID" value="MFC4135325.1"/>
    <property type="molecule type" value="Genomic_DNA"/>
</dbReference>
<accession>A0ABV8LX40</accession>